<dbReference type="Proteomes" id="UP000252884">
    <property type="component" value="Unassembled WGS sequence"/>
</dbReference>
<dbReference type="Pfam" id="PF20154">
    <property type="entry name" value="LNT_N"/>
    <property type="match status" value="1"/>
</dbReference>
<dbReference type="InterPro" id="IPR004563">
    <property type="entry name" value="Apolipo_AcylTrfase"/>
</dbReference>
<dbReference type="InterPro" id="IPR036526">
    <property type="entry name" value="C-N_Hydrolase_sf"/>
</dbReference>
<evidence type="ECO:0000256" key="7">
    <source>
        <dbReference type="ARBA" id="ARBA00023136"/>
    </source>
</evidence>
<keyword evidence="7 9" id="KW-0472">Membrane</keyword>
<dbReference type="GO" id="GO:0042158">
    <property type="term" value="P:lipoprotein biosynthetic process"/>
    <property type="evidence" value="ECO:0007669"/>
    <property type="project" value="UniProtKB-UniRule"/>
</dbReference>
<proteinExistence type="inferred from homology"/>
<dbReference type="InterPro" id="IPR003010">
    <property type="entry name" value="C-N_Hydrolase"/>
</dbReference>
<dbReference type="PANTHER" id="PTHR38686">
    <property type="entry name" value="APOLIPOPROTEIN N-ACYLTRANSFERASE"/>
    <property type="match status" value="1"/>
</dbReference>
<dbReference type="GO" id="GO:0005886">
    <property type="term" value="C:plasma membrane"/>
    <property type="evidence" value="ECO:0007669"/>
    <property type="project" value="UniProtKB-SubCell"/>
</dbReference>
<feature type="transmembrane region" description="Helical" evidence="9">
    <location>
        <begin position="60"/>
        <end position="77"/>
    </location>
</feature>
<keyword evidence="10" id="KW-0732">Signal</keyword>
<evidence type="ECO:0000256" key="8">
    <source>
        <dbReference type="ARBA" id="ARBA00023315"/>
    </source>
</evidence>
<feature type="chain" id="PRO_5016570458" description="Apolipoprotein N-acyltransferase" evidence="10">
    <location>
        <begin position="20"/>
        <end position="530"/>
    </location>
</feature>
<dbReference type="SUPFAM" id="SSF56317">
    <property type="entry name" value="Carbon-nitrogen hydrolase"/>
    <property type="match status" value="1"/>
</dbReference>
<organism evidence="12 13">
    <name type="scientific">Pseudorhodoferax soli</name>
    <dbReference type="NCBI Taxonomy" id="545864"/>
    <lineage>
        <taxon>Bacteria</taxon>
        <taxon>Pseudomonadati</taxon>
        <taxon>Pseudomonadota</taxon>
        <taxon>Betaproteobacteria</taxon>
        <taxon>Burkholderiales</taxon>
        <taxon>Comamonadaceae</taxon>
    </lineage>
</organism>
<evidence type="ECO:0000256" key="10">
    <source>
        <dbReference type="SAM" id="SignalP"/>
    </source>
</evidence>
<comment type="caution">
    <text evidence="9">Lacks conserved residue(s) required for the propagation of feature annotation.</text>
</comment>
<dbReference type="CDD" id="cd07571">
    <property type="entry name" value="ALP_N-acyl_transferase"/>
    <property type="match status" value="1"/>
</dbReference>
<keyword evidence="5 9" id="KW-0812">Transmembrane</keyword>
<comment type="subcellular location">
    <subcellularLocation>
        <location evidence="1 9">Cell membrane</location>
        <topology evidence="1 9">Multi-pass membrane protein</topology>
    </subcellularLocation>
</comment>
<comment type="function">
    <text evidence="9">Catalyzes the phospholipid dependent N-acylation of the N-terminal cysteine of apolipoprotein, the last step in lipoprotein maturation.</text>
</comment>
<keyword evidence="4 9" id="KW-0808">Transferase</keyword>
<evidence type="ECO:0000259" key="11">
    <source>
        <dbReference type="PROSITE" id="PS50263"/>
    </source>
</evidence>
<evidence type="ECO:0000256" key="6">
    <source>
        <dbReference type="ARBA" id="ARBA00022989"/>
    </source>
</evidence>
<evidence type="ECO:0000313" key="12">
    <source>
        <dbReference type="EMBL" id="RCW67954.1"/>
    </source>
</evidence>
<dbReference type="Pfam" id="PF00795">
    <property type="entry name" value="CN_hydrolase"/>
    <property type="match status" value="1"/>
</dbReference>
<feature type="signal peptide" evidence="10">
    <location>
        <begin position="1"/>
        <end position="19"/>
    </location>
</feature>
<dbReference type="Gene3D" id="3.60.110.10">
    <property type="entry name" value="Carbon-nitrogen hydrolase"/>
    <property type="match status" value="1"/>
</dbReference>
<evidence type="ECO:0000256" key="5">
    <source>
        <dbReference type="ARBA" id="ARBA00022692"/>
    </source>
</evidence>
<dbReference type="AlphaFoldDB" id="A0A368XPL9"/>
<feature type="transmembrane region" description="Helical" evidence="9">
    <location>
        <begin position="163"/>
        <end position="189"/>
    </location>
</feature>
<evidence type="ECO:0000313" key="13">
    <source>
        <dbReference type="Proteomes" id="UP000252884"/>
    </source>
</evidence>
<dbReference type="HAMAP" id="MF_01148">
    <property type="entry name" value="Lnt"/>
    <property type="match status" value="1"/>
</dbReference>
<dbReference type="RefSeq" id="WP_211333093.1">
    <property type="nucleotide sequence ID" value="NZ_QPJK01000008.1"/>
</dbReference>
<sequence>MLVRWRNAIALALAGSAHALTFASDPLPQWSLPVVQILALAVLARASFAAERGRQAFLRGWGFGFVYFAVGLYWLFISVHDYGGLSAPLAGASVVALSAFLALFPGLACAISKWLQSRIRPGAALPQVLAWSAAWAASEWLRSVLFSGFPWLNIGYAHVDSPLVGWAPLLGVHGVALLAAYASGTVAFLSRPVAASIRSHISLLVTVLILIAMGWTLARIDWSTAEGEPLNLRLVQGNVDQSQKFDPTLLEDGIISHLRLAAQPPGPREPHPDLIVLPETVMPVFQDQLDSTIWKTWLDVAANQRSVIAMGVPLHSIAADGSSRYTNSAIGFDARTPLQQLVEASLPLRYDKHHLVPWGEYVPAGFAWFTRMLDMPLGDFDRGAPVQMPFSVSDQHLAFNICYEDVFGSELLPSLLPNPGGGPGASILVNLSNLAWFGKTWALRQHLQIGRLRSIETARPMLTSTNTGITASIDPKGRIAAALPPHIPGVLSVTVQGMSGLTPYVRYGDQPVLLLIGIVLAGLVRRSSPL</sequence>
<dbReference type="UniPathway" id="UPA00666"/>
<dbReference type="EMBL" id="QPJK01000008">
    <property type="protein sequence ID" value="RCW67954.1"/>
    <property type="molecule type" value="Genomic_DNA"/>
</dbReference>
<dbReference type="EC" id="2.3.1.269" evidence="9"/>
<gene>
    <name evidence="9" type="primary">lnt</name>
    <name evidence="12" type="ORF">DES41_108131</name>
</gene>
<keyword evidence="12" id="KW-0449">Lipoprotein</keyword>
<keyword evidence="3 9" id="KW-1003">Cell membrane</keyword>
<comment type="similarity">
    <text evidence="2 9">Belongs to the CN hydrolase family. Apolipoprotein N-acyltransferase subfamily.</text>
</comment>
<reference evidence="12 13" key="1">
    <citation type="submission" date="2018-07" db="EMBL/GenBank/DDBJ databases">
        <title>Genomic Encyclopedia of Type Strains, Phase IV (KMG-IV): sequencing the most valuable type-strain genomes for metagenomic binning, comparative biology and taxonomic classification.</title>
        <authorList>
            <person name="Goeker M."/>
        </authorList>
    </citation>
    <scope>NUCLEOTIDE SEQUENCE [LARGE SCALE GENOMIC DNA]</scope>
    <source>
        <strain evidence="12 13">DSM 21634</strain>
    </source>
</reference>
<dbReference type="InterPro" id="IPR045378">
    <property type="entry name" value="LNT_N"/>
</dbReference>
<comment type="catalytic activity">
    <reaction evidence="9">
        <text>N-terminal S-1,2-diacyl-sn-glyceryl-L-cysteinyl-[lipoprotein] + a glycerophospholipid = N-acyl-S-1,2-diacyl-sn-glyceryl-L-cysteinyl-[lipoprotein] + a 2-acyl-sn-glycero-3-phospholipid + H(+)</text>
        <dbReference type="Rhea" id="RHEA:48228"/>
        <dbReference type="Rhea" id="RHEA-COMP:14681"/>
        <dbReference type="Rhea" id="RHEA-COMP:14684"/>
        <dbReference type="ChEBI" id="CHEBI:15378"/>
        <dbReference type="ChEBI" id="CHEBI:136912"/>
        <dbReference type="ChEBI" id="CHEBI:140656"/>
        <dbReference type="ChEBI" id="CHEBI:140657"/>
        <dbReference type="ChEBI" id="CHEBI:140660"/>
        <dbReference type="EC" id="2.3.1.269"/>
    </reaction>
</comment>
<evidence type="ECO:0000256" key="4">
    <source>
        <dbReference type="ARBA" id="ARBA00022679"/>
    </source>
</evidence>
<evidence type="ECO:0000256" key="9">
    <source>
        <dbReference type="HAMAP-Rule" id="MF_01148"/>
    </source>
</evidence>
<accession>A0A368XPL9</accession>
<feature type="domain" description="CN hydrolase" evidence="11">
    <location>
        <begin position="235"/>
        <end position="497"/>
    </location>
</feature>
<comment type="caution">
    <text evidence="12">The sequence shown here is derived from an EMBL/GenBank/DDBJ whole genome shotgun (WGS) entry which is preliminary data.</text>
</comment>
<evidence type="ECO:0000256" key="3">
    <source>
        <dbReference type="ARBA" id="ARBA00022475"/>
    </source>
</evidence>
<comment type="pathway">
    <text evidence="9">Protein modification; lipoprotein biosynthesis (N-acyl transfer).</text>
</comment>
<feature type="transmembrane region" description="Helical" evidence="9">
    <location>
        <begin position="123"/>
        <end position="143"/>
    </location>
</feature>
<keyword evidence="8 9" id="KW-0012">Acyltransferase</keyword>
<keyword evidence="13" id="KW-1185">Reference proteome</keyword>
<dbReference type="GO" id="GO:0016410">
    <property type="term" value="F:N-acyltransferase activity"/>
    <property type="evidence" value="ECO:0007669"/>
    <property type="project" value="UniProtKB-UniRule"/>
</dbReference>
<feature type="transmembrane region" description="Helical" evidence="9">
    <location>
        <begin position="201"/>
        <end position="218"/>
    </location>
</feature>
<dbReference type="NCBIfam" id="TIGR00546">
    <property type="entry name" value="lnt"/>
    <property type="match status" value="1"/>
</dbReference>
<evidence type="ECO:0000256" key="1">
    <source>
        <dbReference type="ARBA" id="ARBA00004651"/>
    </source>
</evidence>
<keyword evidence="6 9" id="KW-1133">Transmembrane helix</keyword>
<evidence type="ECO:0000256" key="2">
    <source>
        <dbReference type="ARBA" id="ARBA00010065"/>
    </source>
</evidence>
<dbReference type="PANTHER" id="PTHR38686:SF1">
    <property type="entry name" value="APOLIPOPROTEIN N-ACYLTRANSFERASE"/>
    <property type="match status" value="1"/>
</dbReference>
<dbReference type="PROSITE" id="PS50263">
    <property type="entry name" value="CN_HYDROLASE"/>
    <property type="match status" value="1"/>
</dbReference>
<feature type="transmembrane region" description="Helical" evidence="9">
    <location>
        <begin position="89"/>
        <end position="111"/>
    </location>
</feature>
<protein>
    <recommendedName>
        <fullName evidence="9">Apolipoprotein N-acyltransferase</fullName>
        <shortName evidence="9">ALP N-acyltransferase</shortName>
        <ecNumber evidence="9">2.3.1.269</ecNumber>
    </recommendedName>
</protein>
<name>A0A368XPL9_9BURK</name>